<evidence type="ECO:0000256" key="2">
    <source>
        <dbReference type="ARBA" id="ARBA00023043"/>
    </source>
</evidence>
<evidence type="ECO:0000313" key="6">
    <source>
        <dbReference type="RefSeq" id="XP_025413847.1"/>
    </source>
</evidence>
<dbReference type="SMART" id="SM00248">
    <property type="entry name" value="ANK"/>
    <property type="match status" value="15"/>
</dbReference>
<dbReference type="PROSITE" id="PS50088">
    <property type="entry name" value="ANK_REPEAT"/>
    <property type="match status" value="8"/>
</dbReference>
<feature type="repeat" description="ANK" evidence="3">
    <location>
        <begin position="312"/>
        <end position="339"/>
    </location>
</feature>
<feature type="region of interest" description="Disordered" evidence="4">
    <location>
        <begin position="568"/>
        <end position="605"/>
    </location>
</feature>
<dbReference type="PANTHER" id="PTHR24198">
    <property type="entry name" value="ANKYRIN REPEAT AND PROTEIN KINASE DOMAIN-CONTAINING PROTEIN"/>
    <property type="match status" value="1"/>
</dbReference>
<feature type="repeat" description="ANK" evidence="3">
    <location>
        <begin position="79"/>
        <end position="111"/>
    </location>
</feature>
<dbReference type="Pfam" id="PF12796">
    <property type="entry name" value="Ank_2"/>
    <property type="match status" value="6"/>
</dbReference>
<dbReference type="AlphaFoldDB" id="A0A8B8FSU5"/>
<evidence type="ECO:0000313" key="7">
    <source>
        <dbReference type="RefSeq" id="XP_025413848.1"/>
    </source>
</evidence>
<dbReference type="GeneID" id="112685985"/>
<organism evidence="5 6">
    <name type="scientific">Sipha flava</name>
    <name type="common">yellow sugarcane aphid</name>
    <dbReference type="NCBI Taxonomy" id="143950"/>
    <lineage>
        <taxon>Eukaryota</taxon>
        <taxon>Metazoa</taxon>
        <taxon>Ecdysozoa</taxon>
        <taxon>Arthropoda</taxon>
        <taxon>Hexapoda</taxon>
        <taxon>Insecta</taxon>
        <taxon>Pterygota</taxon>
        <taxon>Neoptera</taxon>
        <taxon>Paraneoptera</taxon>
        <taxon>Hemiptera</taxon>
        <taxon>Sternorrhyncha</taxon>
        <taxon>Aphidomorpha</taxon>
        <taxon>Aphidoidea</taxon>
        <taxon>Aphididae</taxon>
        <taxon>Sipha</taxon>
    </lineage>
</organism>
<feature type="repeat" description="ANK" evidence="3">
    <location>
        <begin position="386"/>
        <end position="418"/>
    </location>
</feature>
<evidence type="ECO:0000313" key="5">
    <source>
        <dbReference type="Proteomes" id="UP000694846"/>
    </source>
</evidence>
<dbReference type="InterPro" id="IPR036770">
    <property type="entry name" value="Ankyrin_rpt-contain_sf"/>
</dbReference>
<keyword evidence="5" id="KW-1185">Reference proteome</keyword>
<evidence type="ECO:0000256" key="4">
    <source>
        <dbReference type="SAM" id="MobiDB-lite"/>
    </source>
</evidence>
<evidence type="ECO:0000256" key="1">
    <source>
        <dbReference type="ARBA" id="ARBA00022737"/>
    </source>
</evidence>
<dbReference type="PROSITE" id="PS50297">
    <property type="entry name" value="ANK_REP_REGION"/>
    <property type="match status" value="7"/>
</dbReference>
<name>A0A8B8FSU5_9HEMI</name>
<feature type="repeat" description="ANK" evidence="3">
    <location>
        <begin position="246"/>
        <end position="278"/>
    </location>
</feature>
<dbReference type="RefSeq" id="XP_025413848.1">
    <property type="nucleotide sequence ID" value="XM_025558063.1"/>
</dbReference>
<feature type="repeat" description="ANK" evidence="3">
    <location>
        <begin position="279"/>
        <end position="311"/>
    </location>
</feature>
<dbReference type="PANTHER" id="PTHR24198:SF165">
    <property type="entry name" value="ANKYRIN REPEAT-CONTAINING PROTEIN-RELATED"/>
    <property type="match status" value="1"/>
</dbReference>
<proteinExistence type="predicted"/>
<accession>A0A8B8FSU5</accession>
<feature type="repeat" description="ANK" evidence="3">
    <location>
        <begin position="175"/>
        <end position="207"/>
    </location>
</feature>
<feature type="repeat" description="ANK" evidence="3">
    <location>
        <begin position="46"/>
        <end position="78"/>
    </location>
</feature>
<keyword evidence="1" id="KW-0677">Repeat</keyword>
<dbReference type="RefSeq" id="XP_025413847.1">
    <property type="nucleotide sequence ID" value="XM_025558062.1"/>
</dbReference>
<sequence>MHYYYRKRSSASAVDLRKAIERGNYAAVKRIITRNRYLTHCPTGRAADHPVHVAAQSGHQRIVGLLLHRGADPDARNANRKTPVHLSILHSRPLVVGLLMDNGADPTVVDGYDNTPLDLAALMNDKRCLDVLLNRDMPNSVLNRALFKAATQDNTILMNKLINRGANIEHVDEATGYTALLVAMKIKHLRASQFLLEKGADPYVQDQFGWTCLHFAVYYEYSYRTLLMVLHKYVASKRSVDSRTFNQETALHLAARRGNVVAAAALLQAGAHVDAVDRKNKTPLLAAVHRHKDAVAELLVRAGASVNRVAGSAGSPLHLAVARHHLPLVRLMLEHGSAVVDPRDGDDNMDWTVIHSVCESGDTDMLECLLAYTDPGTLRALHAGGRPKPPIVVAASAGHQAAVEALLARGVDVNARRRDGETALHAAVRTNRAALVDRLLDAGACIDARDTSAGRRPLDVSVCTWGRRVTVTAHLVHSDRMAKAVVRHDVDAVAFLLACGVSPNMTTEAYGSPLHVAVRHRRYRMMAALLSSDRCRTAVRHNGVTPLDYAVAMGDARAANMIQWRDMQRRRRRTKHLSPVAATKRASRPRGGVGSDDTPTRRSSI</sequence>
<reference evidence="6 7" key="1">
    <citation type="submission" date="2025-04" db="UniProtKB">
        <authorList>
            <consortium name="RefSeq"/>
        </authorList>
    </citation>
    <scope>IDENTIFICATION</scope>
    <source>
        <tissue evidence="6 7">Whole body</tissue>
    </source>
</reference>
<protein>
    <submittedName>
        <fullName evidence="6 7">Ankyrin-3-like</fullName>
    </submittedName>
</protein>
<dbReference type="Proteomes" id="UP000694846">
    <property type="component" value="Unplaced"/>
</dbReference>
<dbReference type="InterPro" id="IPR002110">
    <property type="entry name" value="Ankyrin_rpt"/>
</dbReference>
<evidence type="ECO:0000256" key="3">
    <source>
        <dbReference type="PROSITE-ProRule" id="PRU00023"/>
    </source>
</evidence>
<gene>
    <name evidence="6 7" type="primary">LOC112685985</name>
</gene>
<feature type="repeat" description="ANK" evidence="3">
    <location>
        <begin position="419"/>
        <end position="451"/>
    </location>
</feature>
<dbReference type="Gene3D" id="1.25.40.20">
    <property type="entry name" value="Ankyrin repeat-containing domain"/>
    <property type="match status" value="5"/>
</dbReference>
<keyword evidence="2 3" id="KW-0040">ANK repeat</keyword>
<dbReference type="SUPFAM" id="SSF48403">
    <property type="entry name" value="Ankyrin repeat"/>
    <property type="match status" value="2"/>
</dbReference>
<dbReference type="OrthoDB" id="194358at2759"/>